<sequence>MNARLRAAFGSPFLASTISFAIGTLFLAGITLGMTHHLLFDPALFTTQPLWLWLGGVLGIIYLTGNILLFPKIGSVQTVIFPILGQVLMGLLIDNFGWFSATMTPLTITRVLGALGVILGILITVVGPSWFEHRLPTQTTPATNLWLWRCFGIFTGMLSASQTAINGHLGKILNSPFQSAFISFLVGTLALCLILLVLRPKFNWQTVKQKNTWWMWLGGCFGALYVLGNTYLAPIIGTGLTVVVVLTGMIAGSLLIDNFGWLNTPKRPVSIIQILGLLVMGLGIVAIRLF</sequence>
<dbReference type="Pfam" id="PF04657">
    <property type="entry name" value="DMT_YdcZ"/>
    <property type="match status" value="2"/>
</dbReference>
<accession>A0ABW4J981</accession>
<dbReference type="RefSeq" id="WP_225423680.1">
    <property type="nucleotide sequence ID" value="NZ_JBHTOP010000022.1"/>
</dbReference>
<protein>
    <submittedName>
        <fullName evidence="2">DMT family transporter</fullName>
    </submittedName>
</protein>
<keyword evidence="3" id="KW-1185">Reference proteome</keyword>
<keyword evidence="1" id="KW-0812">Transmembrane</keyword>
<organism evidence="2 3">
    <name type="scientific">Agrilactobacillus yilanensis</name>
    <dbReference type="NCBI Taxonomy" id="2485997"/>
    <lineage>
        <taxon>Bacteria</taxon>
        <taxon>Bacillati</taxon>
        <taxon>Bacillota</taxon>
        <taxon>Bacilli</taxon>
        <taxon>Lactobacillales</taxon>
        <taxon>Lactobacillaceae</taxon>
        <taxon>Agrilactobacillus</taxon>
    </lineage>
</organism>
<dbReference type="EMBL" id="JBHTOP010000022">
    <property type="protein sequence ID" value="MFD1671990.1"/>
    <property type="molecule type" value="Genomic_DNA"/>
</dbReference>
<proteinExistence type="predicted"/>
<keyword evidence="1" id="KW-1133">Transmembrane helix</keyword>
<evidence type="ECO:0000313" key="3">
    <source>
        <dbReference type="Proteomes" id="UP001597267"/>
    </source>
</evidence>
<dbReference type="PANTHER" id="PTHR34821:SF2">
    <property type="entry name" value="INNER MEMBRANE PROTEIN YDCZ"/>
    <property type="match status" value="1"/>
</dbReference>
<gene>
    <name evidence="2" type="ORF">ACFQ5M_07780</name>
</gene>
<feature type="transmembrane region" description="Helical" evidence="1">
    <location>
        <begin position="143"/>
        <end position="165"/>
    </location>
</feature>
<feature type="transmembrane region" description="Helical" evidence="1">
    <location>
        <begin position="50"/>
        <end position="70"/>
    </location>
</feature>
<feature type="transmembrane region" description="Helical" evidence="1">
    <location>
        <begin position="111"/>
        <end position="131"/>
    </location>
</feature>
<dbReference type="PANTHER" id="PTHR34821">
    <property type="entry name" value="INNER MEMBRANE PROTEIN YDCZ"/>
    <property type="match status" value="1"/>
</dbReference>
<feature type="transmembrane region" description="Helical" evidence="1">
    <location>
        <begin position="268"/>
        <end position="289"/>
    </location>
</feature>
<feature type="transmembrane region" description="Helical" evidence="1">
    <location>
        <begin position="177"/>
        <end position="199"/>
    </location>
</feature>
<feature type="transmembrane region" description="Helical" evidence="1">
    <location>
        <begin position="211"/>
        <end position="228"/>
    </location>
</feature>
<dbReference type="Proteomes" id="UP001597267">
    <property type="component" value="Unassembled WGS sequence"/>
</dbReference>
<dbReference type="InterPro" id="IPR006750">
    <property type="entry name" value="YdcZ"/>
</dbReference>
<feature type="transmembrane region" description="Helical" evidence="1">
    <location>
        <begin position="79"/>
        <end position="99"/>
    </location>
</feature>
<feature type="transmembrane region" description="Helical" evidence="1">
    <location>
        <begin position="12"/>
        <end position="30"/>
    </location>
</feature>
<name>A0ABW4J981_9LACO</name>
<reference evidence="3" key="1">
    <citation type="journal article" date="2019" name="Int. J. Syst. Evol. Microbiol.">
        <title>The Global Catalogue of Microorganisms (GCM) 10K type strain sequencing project: providing services to taxonomists for standard genome sequencing and annotation.</title>
        <authorList>
            <consortium name="The Broad Institute Genomics Platform"/>
            <consortium name="The Broad Institute Genome Sequencing Center for Infectious Disease"/>
            <person name="Wu L."/>
            <person name="Ma J."/>
        </authorList>
    </citation>
    <scope>NUCLEOTIDE SEQUENCE [LARGE SCALE GENOMIC DNA]</scope>
    <source>
        <strain evidence="3">CCM 8896</strain>
    </source>
</reference>
<evidence type="ECO:0000256" key="1">
    <source>
        <dbReference type="SAM" id="Phobius"/>
    </source>
</evidence>
<comment type="caution">
    <text evidence="2">The sequence shown here is derived from an EMBL/GenBank/DDBJ whole genome shotgun (WGS) entry which is preliminary data.</text>
</comment>
<keyword evidence="1" id="KW-0472">Membrane</keyword>
<feature type="transmembrane region" description="Helical" evidence="1">
    <location>
        <begin position="234"/>
        <end position="256"/>
    </location>
</feature>
<evidence type="ECO:0000313" key="2">
    <source>
        <dbReference type="EMBL" id="MFD1671990.1"/>
    </source>
</evidence>